<reference evidence="2" key="1">
    <citation type="journal article" date="2023" name="Microb. Genom.">
        <title>Mesoterricola silvestris gen. nov., sp. nov., Mesoterricola sediminis sp. nov., Geothrix oryzae sp. nov., Geothrix edaphica sp. nov., Geothrix rubra sp. nov., and Geothrix limicola sp. nov., six novel members of Acidobacteriota isolated from soils.</title>
        <authorList>
            <person name="Weisberg A.J."/>
            <person name="Pearce E."/>
            <person name="Kramer C.G."/>
            <person name="Chang J.H."/>
            <person name="Clarke C.R."/>
        </authorList>
    </citation>
    <scope>NUCLEOTIDE SEQUENCE</scope>
    <source>
        <strain evidence="2">ND06-05F</strain>
    </source>
</reference>
<dbReference type="AlphaFoldDB" id="A0AAJ2USD4"/>
<dbReference type="InterPro" id="IPR022622">
    <property type="entry name" value="DUF3492"/>
</dbReference>
<evidence type="ECO:0000313" key="3">
    <source>
        <dbReference type="Proteomes" id="UP001273589"/>
    </source>
</evidence>
<comment type="caution">
    <text evidence="2">The sequence shown here is derived from an EMBL/GenBank/DDBJ whole genome shotgun (WGS) entry which is preliminary data.</text>
</comment>
<evidence type="ECO:0000313" key="2">
    <source>
        <dbReference type="EMBL" id="MDX3136966.1"/>
    </source>
</evidence>
<protein>
    <submittedName>
        <fullName evidence="2">DUF3492 domain-containing protein</fullName>
    </submittedName>
</protein>
<evidence type="ECO:0000259" key="1">
    <source>
        <dbReference type="Pfam" id="PF11997"/>
    </source>
</evidence>
<dbReference type="Pfam" id="PF11997">
    <property type="entry name" value="DUF3492"/>
    <property type="match status" value="1"/>
</dbReference>
<sequence>MRIGLLTEGGYPYVSGDARLWCDRLVRGLERHEFDIYALSRSERQEDEGWISLPPQVSRVRTAPLWTAEDDGVVHGRRARKRFAQAYGELVAAVCSGGAGLAHGVAGGAGLLGGAGV</sequence>
<dbReference type="Proteomes" id="UP001273589">
    <property type="component" value="Unassembled WGS sequence"/>
</dbReference>
<accession>A0AAJ2USD4</accession>
<organism evidence="2 3">
    <name type="scientific">Streptomyces europaeiscabiei</name>
    <dbReference type="NCBI Taxonomy" id="146819"/>
    <lineage>
        <taxon>Bacteria</taxon>
        <taxon>Bacillati</taxon>
        <taxon>Actinomycetota</taxon>
        <taxon>Actinomycetes</taxon>
        <taxon>Kitasatosporales</taxon>
        <taxon>Streptomycetaceae</taxon>
        <taxon>Streptomyces</taxon>
    </lineage>
</organism>
<feature type="domain" description="DUF3492" evidence="1">
    <location>
        <begin position="1"/>
        <end position="95"/>
    </location>
</feature>
<proteinExistence type="predicted"/>
<feature type="non-terminal residue" evidence="2">
    <location>
        <position position="117"/>
    </location>
</feature>
<dbReference type="EMBL" id="JARAWN010000739">
    <property type="protein sequence ID" value="MDX3136966.1"/>
    <property type="molecule type" value="Genomic_DNA"/>
</dbReference>
<dbReference type="RefSeq" id="WP_319700250.1">
    <property type="nucleotide sequence ID" value="NZ_JARAWN010000739.1"/>
</dbReference>
<name>A0AAJ2USD4_9ACTN</name>
<gene>
    <name evidence="2" type="ORF">PV367_45900</name>
</gene>